<keyword evidence="2" id="KW-1185">Reference proteome</keyword>
<proteinExistence type="predicted"/>
<evidence type="ECO:0000313" key="1">
    <source>
        <dbReference type="EMBL" id="SHE85739.1"/>
    </source>
</evidence>
<dbReference type="RefSeq" id="WP_072953502.1">
    <property type="nucleotide sequence ID" value="NZ_FQUT01000002.1"/>
</dbReference>
<dbReference type="OrthoDB" id="1329765at2"/>
<evidence type="ECO:0000313" key="2">
    <source>
        <dbReference type="Proteomes" id="UP000184518"/>
    </source>
</evidence>
<sequence length="267" mass="32008">MRFYLFSLFLLTQSFVFGQNISKEDSVQIRKETKISQWLEERLRYNREQCHNDSLRAVTDSKLENKYYMNIAAPHGRSFIPSEELKIILQKHNITWGGEWMGSDLGAYASSSCYYQFMTQFTVEKFGKEFIDNLVKQSVSDYVKKHPDKIFNNDEHTDWNYKETYGDSHEKDLLNKDFSESFVYPKDYNYTKNEYDSQTIVTLNLDNKGKVLRIVRFNHHISNENNLKYIPYFEEEIKKFIKTCKFEPLKYKGYPVRSKIALRFFYK</sequence>
<dbReference type="STRING" id="1416778.SAMN05443633_102162"/>
<dbReference type="EMBL" id="FQUT01000002">
    <property type="protein sequence ID" value="SHE85739.1"/>
    <property type="molecule type" value="Genomic_DNA"/>
</dbReference>
<reference evidence="2" key="1">
    <citation type="submission" date="2016-11" db="EMBL/GenBank/DDBJ databases">
        <authorList>
            <person name="Varghese N."/>
            <person name="Submissions S."/>
        </authorList>
    </citation>
    <scope>NUCLEOTIDE SEQUENCE [LARGE SCALE GENOMIC DNA]</scope>
    <source>
        <strain evidence="2">DSM 27619</strain>
    </source>
</reference>
<protein>
    <submittedName>
        <fullName evidence="1">Uncharacterized protein</fullName>
    </submittedName>
</protein>
<organism evidence="1 2">
    <name type="scientific">Chryseobacterium arachidis</name>
    <dbReference type="NCBI Taxonomy" id="1416778"/>
    <lineage>
        <taxon>Bacteria</taxon>
        <taxon>Pseudomonadati</taxon>
        <taxon>Bacteroidota</taxon>
        <taxon>Flavobacteriia</taxon>
        <taxon>Flavobacteriales</taxon>
        <taxon>Weeksellaceae</taxon>
        <taxon>Chryseobacterium group</taxon>
        <taxon>Chryseobacterium</taxon>
    </lineage>
</organism>
<name>A0A1M4WWX5_9FLAO</name>
<dbReference type="Proteomes" id="UP000184518">
    <property type="component" value="Unassembled WGS sequence"/>
</dbReference>
<dbReference type="AlphaFoldDB" id="A0A1M4WWX5"/>
<accession>A0A1M4WWX5</accession>
<gene>
    <name evidence="1" type="ORF">SAMN05443633_102162</name>
</gene>